<dbReference type="EMBL" id="WJYN01000004">
    <property type="protein sequence ID" value="MRS99681.1"/>
    <property type="molecule type" value="Genomic_DNA"/>
</dbReference>
<evidence type="ECO:0000313" key="1">
    <source>
        <dbReference type="EMBL" id="MRS99681.1"/>
    </source>
</evidence>
<dbReference type="AlphaFoldDB" id="A0A7X2LB57"/>
<dbReference type="RefSeq" id="WP_154207160.1">
    <property type="nucleotide sequence ID" value="NZ_WJYN01000004.1"/>
</dbReference>
<reference evidence="1 2" key="1">
    <citation type="submission" date="2019-11" db="EMBL/GenBank/DDBJ databases">
        <title>Phenotypic characterization of an OXA-22 and OXA-60 co-producing Ralstonia pickettii clinical strain.</title>
        <authorList>
            <person name="He F."/>
        </authorList>
    </citation>
    <scope>NUCLEOTIDE SEQUENCE [LARGE SCALE GENOMIC DNA]</scope>
    <source>
        <strain evidence="1 2">PSLESD1</strain>
    </source>
</reference>
<protein>
    <submittedName>
        <fullName evidence="1">Uncharacterized protein</fullName>
    </submittedName>
</protein>
<proteinExistence type="predicted"/>
<gene>
    <name evidence="1" type="ORF">GJQ57_13605</name>
</gene>
<evidence type="ECO:0000313" key="2">
    <source>
        <dbReference type="Proteomes" id="UP000441032"/>
    </source>
</evidence>
<accession>A0A7X2LB57</accession>
<organism evidence="1 2">
    <name type="scientific">Ralstonia pickettii</name>
    <name type="common">Burkholderia pickettii</name>
    <dbReference type="NCBI Taxonomy" id="329"/>
    <lineage>
        <taxon>Bacteria</taxon>
        <taxon>Pseudomonadati</taxon>
        <taxon>Pseudomonadota</taxon>
        <taxon>Betaproteobacteria</taxon>
        <taxon>Burkholderiales</taxon>
        <taxon>Burkholderiaceae</taxon>
        <taxon>Ralstonia</taxon>
    </lineage>
</organism>
<sequence>MNSEDLSRFEAQSFLFACGKLDAVEHAWMTRMLAEHPELAETAHVDRVLVEHARAAVHARAAAHSEPLVPFDALPKPAATIARSRPAMQPWWQRALGWWQRPAAGAWAFASIVALALVAGVQTMRLEQLNTNANAPVFRGTDGGSATSGPVIQAVFADGLTLGELRKTLAALKLEIIRGPDEQGLIWMTVREGEVQQALDRLKATGIVLDARIIKPRP</sequence>
<dbReference type="Proteomes" id="UP000441032">
    <property type="component" value="Unassembled WGS sequence"/>
</dbReference>
<name>A0A7X2LB57_RALPI</name>
<comment type="caution">
    <text evidence="1">The sequence shown here is derived from an EMBL/GenBank/DDBJ whole genome shotgun (WGS) entry which is preliminary data.</text>
</comment>